<reference evidence="1 2" key="1">
    <citation type="submission" date="2019-09" db="EMBL/GenBank/DDBJ databases">
        <authorList>
            <person name="Chandra G."/>
            <person name="Truman W A."/>
        </authorList>
    </citation>
    <scope>NUCLEOTIDE SEQUENCE [LARGE SCALE GENOMIC DNA]</scope>
    <source>
        <strain evidence="1">PS659</strain>
    </source>
</reference>
<dbReference type="EMBL" id="CABVGY010000027">
    <property type="protein sequence ID" value="VVN19358.1"/>
    <property type="molecule type" value="Genomic_DNA"/>
</dbReference>
<dbReference type="AlphaFoldDB" id="A0A5E6VPM2"/>
<gene>
    <name evidence="1" type="ORF">PS659_04288</name>
</gene>
<evidence type="ECO:0008006" key="3">
    <source>
        <dbReference type="Google" id="ProtNLM"/>
    </source>
</evidence>
<organism evidence="1 2">
    <name type="scientific">Pseudomonas fluorescens</name>
    <dbReference type="NCBI Taxonomy" id="294"/>
    <lineage>
        <taxon>Bacteria</taxon>
        <taxon>Pseudomonadati</taxon>
        <taxon>Pseudomonadota</taxon>
        <taxon>Gammaproteobacteria</taxon>
        <taxon>Pseudomonadales</taxon>
        <taxon>Pseudomonadaceae</taxon>
        <taxon>Pseudomonas</taxon>
    </lineage>
</organism>
<dbReference type="OrthoDB" id="6845417at2"/>
<name>A0A5E6VPM2_PSEFL</name>
<dbReference type="Proteomes" id="UP000326729">
    <property type="component" value="Unassembled WGS sequence"/>
</dbReference>
<accession>A0A5E6VPM2</accession>
<protein>
    <recommendedName>
        <fullName evidence="3">Bacterial Ig-like domain-containing protein</fullName>
    </recommendedName>
</protein>
<sequence length="551" mass="59003">MTANGFAPPGEEVQLLNNGNPINGATTTAGLDGAWEIDIDVTPGGYSLTARALGEVTDPPRTFTVALDVELSLDDVLESEDGPSVPEDGTTDKNPLIIKGHARPGESIQLLNNGAPIKDATASADPDDGAWKIRLEVTDGDYSLAAQANYGENEITAPPRTFTVASIIKPHNTRVYDSDGPIEDNGTTPYRHVIIRGDAAPSAQIKLKINGVIDPKPESTDDVGKWVSFVQDLKYETTYQFIAVADYGDNAESNSWTITTEAEAIVPILDKVTDPDGHIIGGSGTTLHTRLTFTGQAKPLGTVEILNGASKLGEAIADGTGKFEKVILGLPPTAYDIIIRALYSDNPESTQPWKFTIEQAVRANILRISDTTGDIPKEGYTHDKSVIITGEAHPLQKVEIRDGSTRLDEAQVNGGGIFHSTLSGLSLKTYELAIKPLYGSDLPHSAIHRFTVTEKSILTLESVTDRSGAPIPNYGKVSQDEVITFHGYGAPPNTRVSLYLGDTLAGWRDADAGGKFQVNTGSHAPGGPYRFQLRSTDGQISQNWFISITLS</sequence>
<evidence type="ECO:0000313" key="2">
    <source>
        <dbReference type="Proteomes" id="UP000326729"/>
    </source>
</evidence>
<evidence type="ECO:0000313" key="1">
    <source>
        <dbReference type="EMBL" id="VVN19358.1"/>
    </source>
</evidence>
<proteinExistence type="predicted"/>